<dbReference type="AlphaFoldDB" id="A0A0F9LFV7"/>
<evidence type="ECO:0000313" key="1">
    <source>
        <dbReference type="EMBL" id="KKM86096.1"/>
    </source>
</evidence>
<dbReference type="EMBL" id="LAZR01007310">
    <property type="protein sequence ID" value="KKM86096.1"/>
    <property type="molecule type" value="Genomic_DNA"/>
</dbReference>
<name>A0A0F9LFV7_9ZZZZ</name>
<proteinExistence type="predicted"/>
<comment type="caution">
    <text evidence="1">The sequence shown here is derived from an EMBL/GenBank/DDBJ whole genome shotgun (WGS) entry which is preliminary data.</text>
</comment>
<organism evidence="1">
    <name type="scientific">marine sediment metagenome</name>
    <dbReference type="NCBI Taxonomy" id="412755"/>
    <lineage>
        <taxon>unclassified sequences</taxon>
        <taxon>metagenomes</taxon>
        <taxon>ecological metagenomes</taxon>
    </lineage>
</organism>
<sequence length="84" mass="10019">MKVWTLEDLDNWRLPLRGKVESPIEPFLYGLTYPNRLKCPKCGLKMPNVKLAETFDGPPDAFGNHWRLFQWDCPQGHYIWKEWV</sequence>
<reference evidence="1" key="1">
    <citation type="journal article" date="2015" name="Nature">
        <title>Complex archaea that bridge the gap between prokaryotes and eukaryotes.</title>
        <authorList>
            <person name="Spang A."/>
            <person name="Saw J.H."/>
            <person name="Jorgensen S.L."/>
            <person name="Zaremba-Niedzwiedzka K."/>
            <person name="Martijn J."/>
            <person name="Lind A.E."/>
            <person name="van Eijk R."/>
            <person name="Schleper C."/>
            <person name="Guy L."/>
            <person name="Ettema T.J."/>
        </authorList>
    </citation>
    <scope>NUCLEOTIDE SEQUENCE</scope>
</reference>
<gene>
    <name evidence="1" type="ORF">LCGC14_1282520</name>
</gene>
<protein>
    <submittedName>
        <fullName evidence="1">Uncharacterized protein</fullName>
    </submittedName>
</protein>
<accession>A0A0F9LFV7</accession>